<dbReference type="Pfam" id="PF06983">
    <property type="entry name" value="3-dmu-9_3-mt"/>
    <property type="match status" value="1"/>
</dbReference>
<evidence type="ECO:0000259" key="1">
    <source>
        <dbReference type="Pfam" id="PF06983"/>
    </source>
</evidence>
<dbReference type="PIRSF" id="PIRSF021700">
    <property type="entry name" value="3_dmu_93_MTrfase"/>
    <property type="match status" value="1"/>
</dbReference>
<sequence>MKSMTPFLMFEGRAEEAMEYYMEIFEDAEIRYVKKYDADSPEMQGKIMQGVIRIHDQLVMMMDSNVPHEFSFTPSMSFFIECNSLPEIEACYRKLKKKGAILMPLDEYGFSDSFAWVQDQFGVSWQLNFSR</sequence>
<dbReference type="Gene3D" id="3.30.720.100">
    <property type="match status" value="1"/>
</dbReference>
<dbReference type="Proteomes" id="UP000034029">
    <property type="component" value="Chromosome"/>
</dbReference>
<accession>A0A0F7HNS5</accession>
<evidence type="ECO:0000313" key="4">
    <source>
        <dbReference type="Proteomes" id="UP000034029"/>
    </source>
</evidence>
<keyword evidence="4" id="KW-1185">Reference proteome</keyword>
<dbReference type="EMBL" id="CP011366">
    <property type="protein sequence ID" value="AKG74682.1"/>
    <property type="molecule type" value="Genomic_DNA"/>
</dbReference>
<dbReference type="InterPro" id="IPR028973">
    <property type="entry name" value="PhnB-like"/>
</dbReference>
<dbReference type="RefSeq" id="WP_046790861.1">
    <property type="nucleotide sequence ID" value="NZ_CP011366.1"/>
</dbReference>
<evidence type="ECO:0000313" key="2">
    <source>
        <dbReference type="EMBL" id="AKG74682.1"/>
    </source>
</evidence>
<reference evidence="2 4" key="1">
    <citation type="journal article" date="2015" name="Int. J. Syst. Evol. Microbiol.">
        <title>Complete genome sequence of Salinicoccus halodurans H3B36, isolated from the Qaidam Basin in China.</title>
        <authorList>
            <person name="Jiang K."/>
            <person name="Xue Y."/>
            <person name="Ma Y."/>
        </authorList>
    </citation>
    <scope>NUCLEOTIDE SEQUENCE [LARGE SCALE GENOMIC DNA]</scope>
    <source>
        <strain evidence="2 4">H3B36</strain>
    </source>
</reference>
<dbReference type="SUPFAM" id="SSF54593">
    <property type="entry name" value="Glyoxalase/Bleomycin resistance protein/Dihydroxybiphenyl dioxygenase"/>
    <property type="match status" value="1"/>
</dbReference>
<evidence type="ECO:0000313" key="3">
    <source>
        <dbReference type="EMBL" id="SFK88530.1"/>
    </source>
</evidence>
<dbReference type="PANTHER" id="PTHR33990">
    <property type="entry name" value="PROTEIN YJDN-RELATED"/>
    <property type="match status" value="1"/>
</dbReference>
<proteinExistence type="predicted"/>
<name>A0A0F7HNS5_9STAP</name>
<dbReference type="KEGG" id="shv:AAT16_11055"/>
<reference evidence="3 5" key="3">
    <citation type="submission" date="2016-10" db="EMBL/GenBank/DDBJ databases">
        <authorList>
            <person name="Varghese N."/>
            <person name="Submissions S."/>
        </authorList>
    </citation>
    <scope>NUCLEOTIDE SEQUENCE [LARGE SCALE GENOMIC DNA]</scope>
    <source>
        <strain evidence="3 5">CGMCC 1.6501</strain>
    </source>
</reference>
<dbReference type="CDD" id="cd06588">
    <property type="entry name" value="PhnB_like"/>
    <property type="match status" value="1"/>
</dbReference>
<reference evidence="4" key="2">
    <citation type="submission" date="2015-04" db="EMBL/GenBank/DDBJ databases">
        <title>Complete genome sequence of Salinicoccus halodurans strain H3B36, isolated from the Qaidam basin of China.</title>
        <authorList>
            <person name="Ma Y."/>
            <person name="Jiang K."/>
            <person name="Xue Y."/>
        </authorList>
    </citation>
    <scope>NUCLEOTIDE SEQUENCE [LARGE SCALE GENOMIC DNA]</scope>
    <source>
        <strain evidence="4">H3B36</strain>
    </source>
</reference>
<dbReference type="InterPro" id="IPR009725">
    <property type="entry name" value="3_dmu_93_MTrfase"/>
</dbReference>
<dbReference type="Gene3D" id="3.30.720.110">
    <property type="match status" value="1"/>
</dbReference>
<gene>
    <name evidence="2" type="ORF">AAT16_11055</name>
    <name evidence="3" type="ORF">SAMN05216235_2239</name>
</gene>
<organism evidence="3 5">
    <name type="scientific">Salinicoccus halodurans</name>
    <dbReference type="NCBI Taxonomy" id="407035"/>
    <lineage>
        <taxon>Bacteria</taxon>
        <taxon>Bacillati</taxon>
        <taxon>Bacillota</taxon>
        <taxon>Bacilli</taxon>
        <taxon>Bacillales</taxon>
        <taxon>Staphylococcaceae</taxon>
        <taxon>Salinicoccus</taxon>
    </lineage>
</organism>
<dbReference type="AlphaFoldDB" id="A0A0F7HNS5"/>
<dbReference type="PANTHER" id="PTHR33990:SF4">
    <property type="entry name" value="PHNB-LIKE DOMAIN-CONTAINING PROTEIN"/>
    <property type="match status" value="1"/>
</dbReference>
<dbReference type="EMBL" id="FOTB01000005">
    <property type="protein sequence ID" value="SFK88530.1"/>
    <property type="molecule type" value="Genomic_DNA"/>
</dbReference>
<dbReference type="Proteomes" id="UP000183090">
    <property type="component" value="Unassembled WGS sequence"/>
</dbReference>
<dbReference type="OrthoDB" id="9806473at2"/>
<feature type="domain" description="PhnB-like" evidence="1">
    <location>
        <begin position="3"/>
        <end position="127"/>
    </location>
</feature>
<evidence type="ECO:0000313" key="5">
    <source>
        <dbReference type="Proteomes" id="UP000183090"/>
    </source>
</evidence>
<dbReference type="InterPro" id="IPR029068">
    <property type="entry name" value="Glyas_Bleomycin-R_OHBP_Dase"/>
</dbReference>
<protein>
    <submittedName>
        <fullName evidence="2 3">3-demethylubiquinone-9 3-methyltransferase</fullName>
    </submittedName>
</protein>